<dbReference type="GO" id="GO:0008168">
    <property type="term" value="F:methyltransferase activity"/>
    <property type="evidence" value="ECO:0007669"/>
    <property type="project" value="UniProtKB-KW"/>
</dbReference>
<name>A0A6N4WBC2_9MYCO</name>
<gene>
    <name evidence="4" type="ORF">MANY_18280</name>
</gene>
<dbReference type="Gene3D" id="3.40.50.150">
    <property type="entry name" value="Vaccinia Virus protein VP39"/>
    <property type="match status" value="1"/>
</dbReference>
<feature type="domain" description="Methyltransferase" evidence="3">
    <location>
        <begin position="26"/>
        <end position="114"/>
    </location>
</feature>
<reference evidence="4 5" key="1">
    <citation type="journal article" date="2019" name="Emerg. Microbes Infect.">
        <title>Comprehensive subspecies identification of 175 nontuberculous mycobacteria species based on 7547 genomic profiles.</title>
        <authorList>
            <person name="Matsumoto Y."/>
            <person name="Kinjo T."/>
            <person name="Motooka D."/>
            <person name="Nabeya D."/>
            <person name="Jung N."/>
            <person name="Uechi K."/>
            <person name="Horii T."/>
            <person name="Iida T."/>
            <person name="Fujita J."/>
            <person name="Nakamura S."/>
        </authorList>
    </citation>
    <scope>NUCLEOTIDE SEQUENCE [LARGE SCALE GENOMIC DNA]</scope>
    <source>
        <strain evidence="4 5">JCM 30275</strain>
    </source>
</reference>
<protein>
    <submittedName>
        <fullName evidence="4">SAM-dependent methyltransferase</fullName>
    </submittedName>
</protein>
<dbReference type="KEGG" id="many:MANY_18280"/>
<dbReference type="SUPFAM" id="SSF53335">
    <property type="entry name" value="S-adenosyl-L-methionine-dependent methyltransferases"/>
    <property type="match status" value="1"/>
</dbReference>
<dbReference type="EMBL" id="AP022620">
    <property type="protein sequence ID" value="BBZ76491.1"/>
    <property type="molecule type" value="Genomic_DNA"/>
</dbReference>
<evidence type="ECO:0000256" key="1">
    <source>
        <dbReference type="ARBA" id="ARBA00022603"/>
    </source>
</evidence>
<dbReference type="RefSeq" id="WP_163803944.1">
    <property type="nucleotide sequence ID" value="NZ_AP022620.1"/>
</dbReference>
<accession>A0A6N4WBC2</accession>
<keyword evidence="5" id="KW-1185">Reference proteome</keyword>
<dbReference type="InterPro" id="IPR041698">
    <property type="entry name" value="Methyltransf_25"/>
</dbReference>
<dbReference type="AlphaFoldDB" id="A0A6N4WBC2"/>
<dbReference type="PANTHER" id="PTHR43861">
    <property type="entry name" value="TRANS-ACONITATE 2-METHYLTRANSFERASE-RELATED"/>
    <property type="match status" value="1"/>
</dbReference>
<evidence type="ECO:0000256" key="2">
    <source>
        <dbReference type="ARBA" id="ARBA00022679"/>
    </source>
</evidence>
<evidence type="ECO:0000313" key="4">
    <source>
        <dbReference type="EMBL" id="BBZ76491.1"/>
    </source>
</evidence>
<dbReference type="GO" id="GO:0032259">
    <property type="term" value="P:methylation"/>
    <property type="evidence" value="ECO:0007669"/>
    <property type="project" value="UniProtKB-KW"/>
</dbReference>
<sequence length="211" mass="23010">MTLDWDHNAFYHRRVLDELPVRCERVLDLGCGAGVLAAKLAGRADRVDALDRSPVMIEAARRVVGENVTCVLADIDDYGLAEDTYDAVVSVAALHHLRAAQVLPRLAAALRPGGVLVIVGLPARDLVGDWLTETASVVLNPVAGAVFAALRRLTGRSWFAHDSTHDLMPVQGHAPLTTRQLGQLAHTVLPGSSIRRLLFWRYLLVWHKPPG</sequence>
<organism evidence="4 5">
    <name type="scientific">Mycolicibacterium anyangense</name>
    <dbReference type="NCBI Taxonomy" id="1431246"/>
    <lineage>
        <taxon>Bacteria</taxon>
        <taxon>Bacillati</taxon>
        <taxon>Actinomycetota</taxon>
        <taxon>Actinomycetes</taxon>
        <taxon>Mycobacteriales</taxon>
        <taxon>Mycobacteriaceae</taxon>
        <taxon>Mycolicibacterium</taxon>
    </lineage>
</organism>
<keyword evidence="1 4" id="KW-0489">Methyltransferase</keyword>
<dbReference type="CDD" id="cd02440">
    <property type="entry name" value="AdoMet_MTases"/>
    <property type="match status" value="1"/>
</dbReference>
<dbReference type="Proteomes" id="UP000467249">
    <property type="component" value="Chromosome"/>
</dbReference>
<keyword evidence="2 4" id="KW-0808">Transferase</keyword>
<dbReference type="Pfam" id="PF13649">
    <property type="entry name" value="Methyltransf_25"/>
    <property type="match status" value="1"/>
</dbReference>
<dbReference type="InterPro" id="IPR029063">
    <property type="entry name" value="SAM-dependent_MTases_sf"/>
</dbReference>
<dbReference type="PANTHER" id="PTHR43861:SF1">
    <property type="entry name" value="TRANS-ACONITATE 2-METHYLTRANSFERASE"/>
    <property type="match status" value="1"/>
</dbReference>
<evidence type="ECO:0000313" key="5">
    <source>
        <dbReference type="Proteomes" id="UP000467249"/>
    </source>
</evidence>
<evidence type="ECO:0000259" key="3">
    <source>
        <dbReference type="Pfam" id="PF13649"/>
    </source>
</evidence>
<proteinExistence type="predicted"/>